<accession>A0A7J7LX40</accession>
<comment type="caution">
    <text evidence="5">The sequence shown here is derived from an EMBL/GenBank/DDBJ whole genome shotgun (WGS) entry which is preliminary data.</text>
</comment>
<organism evidence="5 6">
    <name type="scientific">Kingdonia uniflora</name>
    <dbReference type="NCBI Taxonomy" id="39325"/>
    <lineage>
        <taxon>Eukaryota</taxon>
        <taxon>Viridiplantae</taxon>
        <taxon>Streptophyta</taxon>
        <taxon>Embryophyta</taxon>
        <taxon>Tracheophyta</taxon>
        <taxon>Spermatophyta</taxon>
        <taxon>Magnoliopsida</taxon>
        <taxon>Ranunculales</taxon>
        <taxon>Circaeasteraceae</taxon>
        <taxon>Kingdonia</taxon>
    </lineage>
</organism>
<keyword evidence="1" id="KW-0547">Nucleotide-binding</keyword>
<dbReference type="PANTHER" id="PTHR46008">
    <property type="entry name" value="LEAF RUST 10 DISEASE-RESISTANCE LOCUS RECEPTOR-LIKE PROTEIN KINASE-LIKE 1.4"/>
    <property type="match status" value="1"/>
</dbReference>
<dbReference type="GO" id="GO:0005524">
    <property type="term" value="F:ATP binding"/>
    <property type="evidence" value="ECO:0007669"/>
    <property type="project" value="UniProtKB-KW"/>
</dbReference>
<keyword evidence="3" id="KW-0325">Glycoprotein</keyword>
<feature type="domain" description="Wall-associated receptor kinase C-terminal" evidence="4">
    <location>
        <begin position="14"/>
        <end position="53"/>
    </location>
</feature>
<keyword evidence="6" id="KW-1185">Reference proteome</keyword>
<evidence type="ECO:0000256" key="2">
    <source>
        <dbReference type="ARBA" id="ARBA00022840"/>
    </source>
</evidence>
<evidence type="ECO:0000313" key="6">
    <source>
        <dbReference type="Proteomes" id="UP000541444"/>
    </source>
</evidence>
<dbReference type="OrthoDB" id="1724712at2759"/>
<dbReference type="Pfam" id="PF14380">
    <property type="entry name" value="WAK_assoc"/>
    <property type="match status" value="1"/>
</dbReference>
<dbReference type="EMBL" id="JACGCM010001944">
    <property type="protein sequence ID" value="KAF6147167.1"/>
    <property type="molecule type" value="Genomic_DNA"/>
</dbReference>
<reference evidence="5 6" key="1">
    <citation type="journal article" date="2020" name="IScience">
        <title>Genome Sequencing of the Endangered Kingdonia uniflora (Circaeasteraceae, Ranunculales) Reveals Potential Mechanisms of Evolutionary Specialization.</title>
        <authorList>
            <person name="Sun Y."/>
            <person name="Deng T."/>
            <person name="Zhang A."/>
            <person name="Moore M.J."/>
            <person name="Landis J.B."/>
            <person name="Lin N."/>
            <person name="Zhang H."/>
            <person name="Zhang X."/>
            <person name="Huang J."/>
            <person name="Zhang X."/>
            <person name="Sun H."/>
            <person name="Wang H."/>
        </authorList>
    </citation>
    <scope>NUCLEOTIDE SEQUENCE [LARGE SCALE GENOMIC DNA]</scope>
    <source>
        <strain evidence="5">TB1705</strain>
        <tissue evidence="5">Leaf</tissue>
    </source>
</reference>
<dbReference type="Proteomes" id="UP000541444">
    <property type="component" value="Unassembled WGS sequence"/>
</dbReference>
<sequence>MDDGFTYKDMIKMDYPEILKKGFLLEWNASHCSECEGSGGRGGFQNTTSSVCYDGPHPKSCITLISSKPAVDINRHRYEISLANMAINKVQNHLIHELVDPHLGFDSDYSVRKMVTLVAELAFRYLQQDKDMRPSMVEVLDVLKFIEKQDYIRSRQIKWIPSEEFRLLKNIPPLSADSVSDSWLATLLRQMPVLMFPYHA</sequence>
<evidence type="ECO:0000259" key="4">
    <source>
        <dbReference type="Pfam" id="PF14380"/>
    </source>
</evidence>
<name>A0A7J7LX40_9MAGN</name>
<proteinExistence type="predicted"/>
<gene>
    <name evidence="5" type="ORF">GIB67_017253</name>
</gene>
<keyword evidence="2" id="KW-0067">ATP-binding</keyword>
<evidence type="ECO:0000256" key="1">
    <source>
        <dbReference type="ARBA" id="ARBA00022741"/>
    </source>
</evidence>
<evidence type="ECO:0000256" key="3">
    <source>
        <dbReference type="ARBA" id="ARBA00023180"/>
    </source>
</evidence>
<dbReference type="Gene3D" id="1.10.510.10">
    <property type="entry name" value="Transferase(Phosphotransferase) domain 1"/>
    <property type="match status" value="1"/>
</dbReference>
<dbReference type="AlphaFoldDB" id="A0A7J7LX40"/>
<dbReference type="PANTHER" id="PTHR46008:SF20">
    <property type="entry name" value="PROTEIN KINASE DOMAIN-CONTAINING PROTEIN"/>
    <property type="match status" value="1"/>
</dbReference>
<protein>
    <recommendedName>
        <fullName evidence="4">Wall-associated receptor kinase C-terminal domain-containing protein</fullName>
    </recommendedName>
</protein>
<dbReference type="GO" id="GO:0016301">
    <property type="term" value="F:kinase activity"/>
    <property type="evidence" value="ECO:0007669"/>
    <property type="project" value="TreeGrafter"/>
</dbReference>
<dbReference type="InterPro" id="IPR032872">
    <property type="entry name" value="WAK_assoc_C"/>
</dbReference>
<evidence type="ECO:0000313" key="5">
    <source>
        <dbReference type="EMBL" id="KAF6147167.1"/>
    </source>
</evidence>